<evidence type="ECO:0000313" key="2">
    <source>
        <dbReference type="Proteomes" id="UP001060170"/>
    </source>
</evidence>
<gene>
    <name evidence="1" type="ORF">MJO28_002786</name>
</gene>
<reference evidence="2" key="2">
    <citation type="journal article" date="2018" name="Mol. Plant Microbe Interact.">
        <title>Genome sequence resources for the wheat stripe rust pathogen (Puccinia striiformis f. sp. tritici) and the barley stripe rust pathogen (Puccinia striiformis f. sp. hordei).</title>
        <authorList>
            <person name="Xia C."/>
            <person name="Wang M."/>
            <person name="Yin C."/>
            <person name="Cornejo O.E."/>
            <person name="Hulbert S.H."/>
            <person name="Chen X."/>
        </authorList>
    </citation>
    <scope>NUCLEOTIDE SEQUENCE [LARGE SCALE GENOMIC DNA]</scope>
    <source>
        <strain evidence="2">93-210</strain>
    </source>
</reference>
<accession>A0ACC0ESZ6</accession>
<reference evidence="2" key="1">
    <citation type="journal article" date="2018" name="BMC Genomics">
        <title>Genomic insights into host adaptation between the wheat stripe rust pathogen (Puccinia striiformis f. sp. tritici) and the barley stripe rust pathogen (Puccinia striiformis f. sp. hordei).</title>
        <authorList>
            <person name="Xia C."/>
            <person name="Wang M."/>
            <person name="Yin C."/>
            <person name="Cornejo O.E."/>
            <person name="Hulbert S.H."/>
            <person name="Chen X."/>
        </authorList>
    </citation>
    <scope>NUCLEOTIDE SEQUENCE [LARGE SCALE GENOMIC DNA]</scope>
    <source>
        <strain evidence="2">93-210</strain>
    </source>
</reference>
<organism evidence="1 2">
    <name type="scientific">Puccinia striiformis f. sp. tritici</name>
    <dbReference type="NCBI Taxonomy" id="168172"/>
    <lineage>
        <taxon>Eukaryota</taxon>
        <taxon>Fungi</taxon>
        <taxon>Dikarya</taxon>
        <taxon>Basidiomycota</taxon>
        <taxon>Pucciniomycotina</taxon>
        <taxon>Pucciniomycetes</taxon>
        <taxon>Pucciniales</taxon>
        <taxon>Pucciniaceae</taxon>
        <taxon>Puccinia</taxon>
    </lineage>
</organism>
<evidence type="ECO:0000313" key="1">
    <source>
        <dbReference type="EMBL" id="KAI7958995.1"/>
    </source>
</evidence>
<reference evidence="1 2" key="3">
    <citation type="journal article" date="2022" name="Microbiol. Spectr.">
        <title>Folding features and dynamics of 3D genome architecture in plant fungal pathogens.</title>
        <authorList>
            <person name="Xia C."/>
        </authorList>
    </citation>
    <scope>NUCLEOTIDE SEQUENCE [LARGE SCALE GENOMIC DNA]</scope>
    <source>
        <strain evidence="1 2">93-210</strain>
    </source>
</reference>
<proteinExistence type="predicted"/>
<sequence length="276" mass="32190">MRLAYCLTLTLVSWLSSPTSAVPVFSKPLGDIKETALGAANPTPVLHADSSLPLEHPQEEDCDIVGSFLLQCANEVLDCFNKNYNEIFENRWRHASKMEKITDAPRRSFTIERACFFQMIELMFELRASYFTKYSQADKLESDEMLKRPELSPKFYEILEKIGSICRKAFPQGRLIGYAEYKRKHNDVSIQFRLAFLAHAFRSLEWPIPEDTHIKINDPSVQLQNIHMRAARLSLWHFKVRPVPNTKRRILEERKLELAMSGTYKYKLIFHFDLRS</sequence>
<comment type="caution">
    <text evidence="1">The sequence shown here is derived from an EMBL/GenBank/DDBJ whole genome shotgun (WGS) entry which is preliminary data.</text>
</comment>
<keyword evidence="2" id="KW-1185">Reference proteome</keyword>
<dbReference type="Proteomes" id="UP001060170">
    <property type="component" value="Chromosome 3"/>
</dbReference>
<name>A0ACC0ESZ6_9BASI</name>
<dbReference type="EMBL" id="CM045867">
    <property type="protein sequence ID" value="KAI7958995.1"/>
    <property type="molecule type" value="Genomic_DNA"/>
</dbReference>
<protein>
    <submittedName>
        <fullName evidence="1">Uncharacterized protein</fullName>
    </submittedName>
</protein>